<evidence type="ECO:0000313" key="5">
    <source>
        <dbReference type="Proteomes" id="UP000284403"/>
    </source>
</evidence>
<evidence type="ECO:0000256" key="2">
    <source>
        <dbReference type="SAM" id="SignalP"/>
    </source>
</evidence>
<dbReference type="Gene3D" id="3.40.50.2300">
    <property type="match status" value="2"/>
</dbReference>
<name>A0A422MPZ3_9TRYP</name>
<keyword evidence="4" id="KW-0675">Receptor</keyword>
<evidence type="ECO:0000256" key="1">
    <source>
        <dbReference type="SAM" id="MobiDB-lite"/>
    </source>
</evidence>
<dbReference type="GeneID" id="40323703"/>
<dbReference type="SUPFAM" id="SSF53822">
    <property type="entry name" value="Periplasmic binding protein-like I"/>
    <property type="match status" value="1"/>
</dbReference>
<feature type="region of interest" description="Disordered" evidence="1">
    <location>
        <begin position="315"/>
        <end position="357"/>
    </location>
</feature>
<dbReference type="RefSeq" id="XP_029223001.1">
    <property type="nucleotide sequence ID" value="XM_029376881.1"/>
</dbReference>
<feature type="chain" id="PRO_5019333064" evidence="2">
    <location>
        <begin position="46"/>
        <end position="357"/>
    </location>
</feature>
<dbReference type="EMBL" id="MKKU01001475">
    <property type="protein sequence ID" value="RNE95267.1"/>
    <property type="molecule type" value="Genomic_DNA"/>
</dbReference>
<feature type="signal peptide" evidence="2">
    <location>
        <begin position="1"/>
        <end position="45"/>
    </location>
</feature>
<comment type="caution">
    <text evidence="4">The sequence shown here is derived from an EMBL/GenBank/DDBJ whole genome shotgun (WGS) entry which is preliminary data.</text>
</comment>
<accession>A0A422MPZ3</accession>
<keyword evidence="5" id="KW-1185">Reference proteome</keyword>
<dbReference type="Proteomes" id="UP000284403">
    <property type="component" value="Unassembled WGS sequence"/>
</dbReference>
<dbReference type="InterPro" id="IPR057399">
    <property type="entry name" value="GRESAG4.1/3_peripasmic_1"/>
</dbReference>
<evidence type="ECO:0000259" key="3">
    <source>
        <dbReference type="Pfam" id="PF25495"/>
    </source>
</evidence>
<dbReference type="InterPro" id="IPR028082">
    <property type="entry name" value="Peripla_BP_I"/>
</dbReference>
<dbReference type="OrthoDB" id="262653at2759"/>
<feature type="domain" description="Receptor-type adenylate cyclase GRESAG 4.1/3 periplasmic binding protein-like" evidence="3">
    <location>
        <begin position="175"/>
        <end position="298"/>
    </location>
</feature>
<dbReference type="Pfam" id="PF25495">
    <property type="entry name" value="Peripla_BP_A-cyclase_1"/>
    <property type="match status" value="1"/>
</dbReference>
<keyword evidence="2" id="KW-0732">Signal</keyword>
<dbReference type="AlphaFoldDB" id="A0A422MPZ3"/>
<proteinExistence type="predicted"/>
<gene>
    <name evidence="4" type="ORF">Tco025E_10092</name>
</gene>
<protein>
    <submittedName>
        <fullName evidence="4">Receptor-type adenylate cyclase</fullName>
    </submittedName>
</protein>
<sequence length="357" mass="39312">MAACWGRRGCCAHFGSRPSAASPCLLLLLVLLLLLLLPLPPHSAAAQAAAIPDTPVKILMLKRSELGVFTPMSIAFYAGLHASLRAHNSTASDDVRVEIVERETTLDDYVTVLEDVMEKEKDILAILGQFGDTSVRKVLPVLPRYDLVSFAPITGSSLVRGWNPNLYFVRADPAAELLALLRYAVMQLRVLRLGFMYLQGVLFGEEEYEQAHDVLSAMGYDFCGVFAVKTASSGEADPNEFDDAWERFAATRPQAVIVFGWPTADSNRFIKRMLTDRRTAGAYMLAPFLLQPFVLEHVARCRGWWCQVCARAGDHDGDEPAGEGRNVRRHPALSGGDAGLPEEQRAERLQGHGAFPQ</sequence>
<reference evidence="4 5" key="1">
    <citation type="journal article" date="2018" name="BMC Genomics">
        <title>Genomic comparison of Trypanosoma conorhini and Trypanosoma rangeli to Trypanosoma cruzi strains of high and low virulence.</title>
        <authorList>
            <person name="Bradwell K.R."/>
            <person name="Koparde V.N."/>
            <person name="Matveyev A.V."/>
            <person name="Serrano M.G."/>
            <person name="Alves J.M."/>
            <person name="Parikh H."/>
            <person name="Huang B."/>
            <person name="Lee V."/>
            <person name="Espinosa-Alvarez O."/>
            <person name="Ortiz P.A."/>
            <person name="Costa-Martins A.G."/>
            <person name="Teixeira M.M."/>
            <person name="Buck G.A."/>
        </authorList>
    </citation>
    <scope>NUCLEOTIDE SEQUENCE [LARGE SCALE GENOMIC DNA]</scope>
    <source>
        <strain evidence="4 5">025E</strain>
    </source>
</reference>
<evidence type="ECO:0000313" key="4">
    <source>
        <dbReference type="EMBL" id="RNE95267.1"/>
    </source>
</evidence>
<organism evidence="4 5">
    <name type="scientific">Trypanosoma conorhini</name>
    <dbReference type="NCBI Taxonomy" id="83891"/>
    <lineage>
        <taxon>Eukaryota</taxon>
        <taxon>Discoba</taxon>
        <taxon>Euglenozoa</taxon>
        <taxon>Kinetoplastea</taxon>
        <taxon>Metakinetoplastina</taxon>
        <taxon>Trypanosomatida</taxon>
        <taxon>Trypanosomatidae</taxon>
        <taxon>Trypanosoma</taxon>
    </lineage>
</organism>